<proteinExistence type="predicted"/>
<dbReference type="EMBL" id="CP069106">
    <property type="protein sequence ID" value="QSS56954.1"/>
    <property type="molecule type" value="Genomic_DNA"/>
</dbReference>
<protein>
    <submittedName>
        <fullName evidence="1">Uncharacterized protein</fullName>
    </submittedName>
</protein>
<dbReference type="AlphaFoldDB" id="A0A8A1LX06"/>
<dbReference type="VEuPathDB" id="FungiDB:I7I53_05322"/>
<sequence length="88" mass="10013">MSQVGRNRCSICDDNSTFLAAVISRSWLAENGEHRSPHWGEETELLFFSPVFDVVMKNGHHTAGILRSPNLRIQDPWLLKIFSGPFFP</sequence>
<name>A0A8A1LX06_AJEC8</name>
<accession>A0A8A1LX06</accession>
<evidence type="ECO:0000313" key="2">
    <source>
        <dbReference type="Proteomes" id="UP000663419"/>
    </source>
</evidence>
<gene>
    <name evidence="1" type="ORF">I7I53_05322</name>
</gene>
<dbReference type="Proteomes" id="UP000663419">
    <property type="component" value="Chromosome 5"/>
</dbReference>
<evidence type="ECO:0000313" key="1">
    <source>
        <dbReference type="EMBL" id="QSS56954.1"/>
    </source>
</evidence>
<organism evidence="1 2">
    <name type="scientific">Ajellomyces capsulatus (strain H88)</name>
    <name type="common">Darling's disease fungus</name>
    <name type="synonym">Histoplasma capsulatum</name>
    <dbReference type="NCBI Taxonomy" id="544711"/>
    <lineage>
        <taxon>Eukaryota</taxon>
        <taxon>Fungi</taxon>
        <taxon>Dikarya</taxon>
        <taxon>Ascomycota</taxon>
        <taxon>Pezizomycotina</taxon>
        <taxon>Eurotiomycetes</taxon>
        <taxon>Eurotiomycetidae</taxon>
        <taxon>Onygenales</taxon>
        <taxon>Ajellomycetaceae</taxon>
        <taxon>Histoplasma</taxon>
    </lineage>
</organism>
<reference evidence="1" key="1">
    <citation type="submission" date="2021-01" db="EMBL/GenBank/DDBJ databases">
        <title>Chromosome-level genome assembly of a human fungal pathogen reveals clustering of transcriptionally co-regulated genes.</title>
        <authorList>
            <person name="Voorhies M."/>
            <person name="Cohen S."/>
            <person name="Shea T.P."/>
            <person name="Petrus S."/>
            <person name="Munoz J.F."/>
            <person name="Poplawski S."/>
            <person name="Goldman W.E."/>
            <person name="Michael T."/>
            <person name="Cuomo C.A."/>
            <person name="Sil A."/>
            <person name="Beyhan S."/>
        </authorList>
    </citation>
    <scope>NUCLEOTIDE SEQUENCE</scope>
    <source>
        <strain evidence="1">H88</strain>
    </source>
</reference>